<dbReference type="GO" id="GO:0003924">
    <property type="term" value="F:GTPase activity"/>
    <property type="evidence" value="ECO:0007669"/>
    <property type="project" value="InterPro"/>
</dbReference>
<evidence type="ECO:0000256" key="4">
    <source>
        <dbReference type="ARBA" id="ARBA00023224"/>
    </source>
</evidence>
<feature type="compositionally biased region" description="Basic and acidic residues" evidence="7">
    <location>
        <begin position="21"/>
        <end position="35"/>
    </location>
</feature>
<dbReference type="GO" id="GO:0005525">
    <property type="term" value="F:GTP binding"/>
    <property type="evidence" value="ECO:0007669"/>
    <property type="project" value="UniProtKB-KW"/>
</dbReference>
<evidence type="ECO:0000256" key="3">
    <source>
        <dbReference type="ARBA" id="ARBA00023134"/>
    </source>
</evidence>
<comment type="caution">
    <text evidence="8">The sequence shown here is derived from an EMBL/GenBank/DDBJ whole genome shotgun (WGS) entry which is preliminary data.</text>
</comment>
<evidence type="ECO:0000313" key="9">
    <source>
        <dbReference type="Proteomes" id="UP001063166"/>
    </source>
</evidence>
<dbReference type="InterPro" id="IPR027417">
    <property type="entry name" value="P-loop_NTPase"/>
</dbReference>
<evidence type="ECO:0000313" key="8">
    <source>
        <dbReference type="EMBL" id="GLB44003.1"/>
    </source>
</evidence>
<organism evidence="8 9">
    <name type="scientific">Lyophyllum shimeji</name>
    <name type="common">Hon-shimeji</name>
    <name type="synonym">Tricholoma shimeji</name>
    <dbReference type="NCBI Taxonomy" id="47721"/>
    <lineage>
        <taxon>Eukaryota</taxon>
        <taxon>Fungi</taxon>
        <taxon>Dikarya</taxon>
        <taxon>Basidiomycota</taxon>
        <taxon>Agaricomycotina</taxon>
        <taxon>Agaricomycetes</taxon>
        <taxon>Agaricomycetidae</taxon>
        <taxon>Agaricales</taxon>
        <taxon>Tricholomatineae</taxon>
        <taxon>Lyophyllaceae</taxon>
        <taxon>Lyophyllum</taxon>
    </lineage>
</organism>
<dbReference type="PANTHER" id="PTHR10218">
    <property type="entry name" value="GTP-BINDING PROTEIN ALPHA SUBUNIT"/>
    <property type="match status" value="1"/>
</dbReference>
<reference evidence="8" key="1">
    <citation type="submission" date="2022-07" db="EMBL/GenBank/DDBJ databases">
        <title>The genome of Lyophyllum shimeji provides insight into the initial evolution of ectomycorrhizal fungal genome.</title>
        <authorList>
            <person name="Kobayashi Y."/>
            <person name="Shibata T."/>
            <person name="Hirakawa H."/>
            <person name="Shigenobu S."/>
            <person name="Nishiyama T."/>
            <person name="Yamada A."/>
            <person name="Hasebe M."/>
            <person name="Kawaguchi M."/>
        </authorList>
    </citation>
    <scope>NUCLEOTIDE SEQUENCE</scope>
    <source>
        <strain evidence="8">AT787</strain>
    </source>
</reference>
<sequence>MRVIEYDPFAIFTAPPSNETPEEKIERERREAEEKRVSDRIDEEIKAEKAALKKQKGVVKVLLLGQSESGKSTTLKNFRMKYARAAWKAERLSWRAVIQLNLIRSIITIVETLRAEMDNIPITPLSSSLQHHHHHRNPNHNYNQQNHHQDPSDPERPSMDSDFPESEAEVDSETDGAPIELAEKHRVLMRRLGPLRRVAADLKRRLGAGTEEVVAGSSGEGAGAWASREKEFVVRGWKNVLEGPFNGAKEGHGEQEDGDEATEVIASCKEDMQALWTDPTVREVLERRRLLRLEDSAGFFLNDLDRIATRTYEPSDDDIVRARLRTLGVQEYKIQFEQKSSFLGNVGLGGDFGRDWILYDVGGSRTVRHAWVPYFEALNAIIFLAPISCFDERLREDPTVNRLEDSFLLWRAVCGSKILAKSTIILFLNKCDLLKKKLREGAQVKTYLPSYGERPNEPVAVVKYLKEKFKDILRQQSPEPRVSYFYATSVTDTRATSATLKAVRDGILREHLKNADFV</sequence>
<dbReference type="PANTHER" id="PTHR10218:SF360">
    <property type="entry name" value="GUANINE NUCLEOTIDE-BINDING PROTEIN SUBUNIT ALPHA HOMOLOG"/>
    <property type="match status" value="1"/>
</dbReference>
<dbReference type="GO" id="GO:0007188">
    <property type="term" value="P:adenylate cyclase-modulating G protein-coupled receptor signaling pathway"/>
    <property type="evidence" value="ECO:0007669"/>
    <property type="project" value="TreeGrafter"/>
</dbReference>
<dbReference type="GO" id="GO:0005737">
    <property type="term" value="C:cytoplasm"/>
    <property type="evidence" value="ECO:0007669"/>
    <property type="project" value="TreeGrafter"/>
</dbReference>
<dbReference type="EMBL" id="BRPK01000015">
    <property type="protein sequence ID" value="GLB44003.1"/>
    <property type="molecule type" value="Genomic_DNA"/>
</dbReference>
<keyword evidence="2 5" id="KW-0547">Nucleotide-binding</keyword>
<proteinExistence type="predicted"/>
<keyword evidence="4" id="KW-0807">Transducer</keyword>
<dbReference type="SMART" id="SM00275">
    <property type="entry name" value="G_alpha"/>
    <property type="match status" value="1"/>
</dbReference>
<keyword evidence="9" id="KW-1185">Reference proteome</keyword>
<dbReference type="Gene3D" id="1.10.400.10">
    <property type="entry name" value="GI Alpha 1, domain 2-like"/>
    <property type="match status" value="1"/>
</dbReference>
<name>A0A9P3USV8_LYOSH</name>
<dbReference type="SUPFAM" id="SSF47895">
    <property type="entry name" value="Transducin (alpha subunit), insertion domain"/>
    <property type="match status" value="1"/>
</dbReference>
<dbReference type="GO" id="GO:0031683">
    <property type="term" value="F:G-protein beta/gamma-subunit complex binding"/>
    <property type="evidence" value="ECO:0007669"/>
    <property type="project" value="InterPro"/>
</dbReference>
<keyword evidence="1 6" id="KW-0479">Metal-binding</keyword>
<accession>A0A9P3USV8</accession>
<dbReference type="PROSITE" id="PS51882">
    <property type="entry name" value="G_ALPHA"/>
    <property type="match status" value="1"/>
</dbReference>
<feature type="binding site" evidence="5">
    <location>
        <begin position="295"/>
        <end position="296"/>
    </location>
    <ligand>
        <name>GTP</name>
        <dbReference type="ChEBI" id="CHEBI:37565"/>
    </ligand>
</feature>
<dbReference type="FunFam" id="3.40.50.300:FF:000692">
    <property type="entry name" value="Guanine nucleotide-binding protein subunit alpha"/>
    <property type="match status" value="1"/>
</dbReference>
<dbReference type="Gene3D" id="3.40.50.300">
    <property type="entry name" value="P-loop containing nucleotide triphosphate hydrolases"/>
    <property type="match status" value="2"/>
</dbReference>
<keyword evidence="3 5" id="KW-0342">GTP-binding</keyword>
<feature type="compositionally biased region" description="Basic and acidic residues" evidence="7">
    <location>
        <begin position="147"/>
        <end position="159"/>
    </location>
</feature>
<dbReference type="GO" id="GO:0001664">
    <property type="term" value="F:G protein-coupled receptor binding"/>
    <property type="evidence" value="ECO:0007669"/>
    <property type="project" value="TreeGrafter"/>
</dbReference>
<evidence type="ECO:0000256" key="6">
    <source>
        <dbReference type="PIRSR" id="PIRSR601019-2"/>
    </source>
</evidence>
<dbReference type="Pfam" id="PF00503">
    <property type="entry name" value="G-alpha"/>
    <property type="match status" value="1"/>
</dbReference>
<evidence type="ECO:0000256" key="5">
    <source>
        <dbReference type="PIRSR" id="PIRSR601019-1"/>
    </source>
</evidence>
<dbReference type="GO" id="GO:0046872">
    <property type="term" value="F:metal ion binding"/>
    <property type="evidence" value="ECO:0007669"/>
    <property type="project" value="UniProtKB-KW"/>
</dbReference>
<evidence type="ECO:0000256" key="1">
    <source>
        <dbReference type="ARBA" id="ARBA00022723"/>
    </source>
</evidence>
<dbReference type="InterPro" id="IPR011025">
    <property type="entry name" value="GproteinA_insert"/>
</dbReference>
<protein>
    <submittedName>
        <fullName evidence="8">G protein alpha subunit</fullName>
    </submittedName>
</protein>
<dbReference type="Proteomes" id="UP001063166">
    <property type="component" value="Unassembled WGS sequence"/>
</dbReference>
<feature type="binding site" evidence="5">
    <location>
        <begin position="429"/>
        <end position="432"/>
    </location>
    <ligand>
        <name>GTP</name>
        <dbReference type="ChEBI" id="CHEBI:37565"/>
    </ligand>
</feature>
<evidence type="ECO:0000256" key="7">
    <source>
        <dbReference type="SAM" id="MobiDB-lite"/>
    </source>
</evidence>
<dbReference type="GO" id="GO:0005834">
    <property type="term" value="C:heterotrimeric G-protein complex"/>
    <property type="evidence" value="ECO:0007669"/>
    <property type="project" value="TreeGrafter"/>
</dbReference>
<feature type="compositionally biased region" description="Acidic residues" evidence="7">
    <location>
        <begin position="162"/>
        <end position="174"/>
    </location>
</feature>
<gene>
    <name evidence="8" type="ORF">LshimejAT787_1501870</name>
</gene>
<keyword evidence="6" id="KW-0460">Magnesium</keyword>
<dbReference type="InterPro" id="IPR001019">
    <property type="entry name" value="Gprotein_alpha_su"/>
</dbReference>
<feature type="region of interest" description="Disordered" evidence="7">
    <location>
        <begin position="124"/>
        <end position="180"/>
    </location>
</feature>
<dbReference type="PRINTS" id="PR00318">
    <property type="entry name" value="GPROTEINA"/>
</dbReference>
<feature type="binding site" evidence="6">
    <location>
        <position position="326"/>
    </location>
    <ligand>
        <name>Mg(2+)</name>
        <dbReference type="ChEBI" id="CHEBI:18420"/>
    </ligand>
</feature>
<dbReference type="OrthoDB" id="5817230at2759"/>
<evidence type="ECO:0000256" key="2">
    <source>
        <dbReference type="ARBA" id="ARBA00022741"/>
    </source>
</evidence>
<dbReference type="SUPFAM" id="SSF52540">
    <property type="entry name" value="P-loop containing nucleoside triphosphate hydrolases"/>
    <property type="match status" value="1"/>
</dbReference>
<dbReference type="AlphaFoldDB" id="A0A9P3USV8"/>
<feature type="region of interest" description="Disordered" evidence="7">
    <location>
        <begin position="14"/>
        <end position="35"/>
    </location>
</feature>